<feature type="transmembrane region" description="Helical" evidence="1">
    <location>
        <begin position="32"/>
        <end position="53"/>
    </location>
</feature>
<reference evidence="3" key="1">
    <citation type="submission" date="2018-05" db="EMBL/GenBank/DDBJ databases">
        <title>Genome Sequencing of selected type strains of the family Eggerthellaceae.</title>
        <authorList>
            <person name="Danylec N."/>
            <person name="Stoll D.A."/>
            <person name="Doetsch A."/>
            <person name="Huch M."/>
        </authorList>
    </citation>
    <scope>NUCLEOTIDE SEQUENCE [LARGE SCALE GENOMIC DNA]</scope>
    <source>
        <strain evidence="3">DSM 17537</strain>
    </source>
</reference>
<feature type="transmembrane region" description="Helical" evidence="1">
    <location>
        <begin position="112"/>
        <end position="137"/>
    </location>
</feature>
<gene>
    <name evidence="2" type="ORF">DMP07_01130</name>
</gene>
<accession>A0A3N0AH99</accession>
<sequence>MMDRANGFEGARRTAFMAMARSELLRVRRSPLVVLHAAIAAAVGLAAGLYFAATPWDSLLAYDAFVQLLGAGASLLAGISCGLSLEAERDAGDYANLSGHPSRCKAFCAKGVVLLAMGSLACLCAILLFVGAVALAGKPVPSAGIVALSFVALTGASAALYAIAIVVALRWGRNAAIALGALGFMTALASLGGLGNGLVTGTMSASVAPLALMAVPFTWPARLASLSVEAPLAAAGCAPGAAGMLEALVSNAQASITLCVAGTVLIAAVWAAYVSRFEDARRTKE</sequence>
<feature type="transmembrane region" description="Helical" evidence="1">
    <location>
        <begin position="65"/>
        <end position="85"/>
    </location>
</feature>
<dbReference type="OrthoDB" id="3192337at2"/>
<feature type="transmembrane region" description="Helical" evidence="1">
    <location>
        <begin position="255"/>
        <end position="274"/>
    </location>
</feature>
<protein>
    <submittedName>
        <fullName evidence="2">Lantibiotic ABC transporter permease</fullName>
    </submittedName>
</protein>
<evidence type="ECO:0000256" key="1">
    <source>
        <dbReference type="SAM" id="Phobius"/>
    </source>
</evidence>
<dbReference type="Proteomes" id="UP000267368">
    <property type="component" value="Unassembled WGS sequence"/>
</dbReference>
<comment type="caution">
    <text evidence="2">The sequence shown here is derived from an EMBL/GenBank/DDBJ whole genome shotgun (WGS) entry which is preliminary data.</text>
</comment>
<proteinExistence type="predicted"/>
<keyword evidence="3" id="KW-1185">Reference proteome</keyword>
<dbReference type="InterPro" id="IPR022294">
    <property type="entry name" value="ABC-transptr_permeasesu"/>
</dbReference>
<feature type="transmembrane region" description="Helical" evidence="1">
    <location>
        <begin position="176"/>
        <end position="195"/>
    </location>
</feature>
<evidence type="ECO:0000313" key="3">
    <source>
        <dbReference type="Proteomes" id="UP000267368"/>
    </source>
</evidence>
<feature type="transmembrane region" description="Helical" evidence="1">
    <location>
        <begin position="143"/>
        <end position="169"/>
    </location>
</feature>
<dbReference type="EMBL" id="QICB01000001">
    <property type="protein sequence ID" value="RNL21479.1"/>
    <property type="molecule type" value="Genomic_DNA"/>
</dbReference>
<dbReference type="AlphaFoldDB" id="A0A3N0AH99"/>
<dbReference type="RefSeq" id="WP_123197321.1">
    <property type="nucleotide sequence ID" value="NZ_QICB01000001.1"/>
</dbReference>
<evidence type="ECO:0000313" key="2">
    <source>
        <dbReference type="EMBL" id="RNL21479.1"/>
    </source>
</evidence>
<organism evidence="2 3">
    <name type="scientific">Slackia faecicanis</name>
    <dbReference type="NCBI Taxonomy" id="255723"/>
    <lineage>
        <taxon>Bacteria</taxon>
        <taxon>Bacillati</taxon>
        <taxon>Actinomycetota</taxon>
        <taxon>Coriobacteriia</taxon>
        <taxon>Eggerthellales</taxon>
        <taxon>Eggerthellaceae</taxon>
        <taxon>Slackia</taxon>
    </lineage>
</organism>
<keyword evidence="1" id="KW-0812">Transmembrane</keyword>
<keyword evidence="1" id="KW-1133">Transmembrane helix</keyword>
<keyword evidence="1" id="KW-0472">Membrane</keyword>
<dbReference type="CDD" id="cd21808">
    <property type="entry name" value="ABC-2_lan_permease_MutG"/>
    <property type="match status" value="1"/>
</dbReference>
<name>A0A3N0AH99_9ACTN</name>